<accession>A0A6G1DIV4</accession>
<name>A0A6G1DIV4_9ORYZ</name>
<evidence type="ECO:0000313" key="3">
    <source>
        <dbReference type="Proteomes" id="UP000479710"/>
    </source>
</evidence>
<dbReference type="Proteomes" id="UP000479710">
    <property type="component" value="Unassembled WGS sequence"/>
</dbReference>
<protein>
    <submittedName>
        <fullName evidence="2">Uncharacterized protein</fullName>
    </submittedName>
</protein>
<keyword evidence="3" id="KW-1185">Reference proteome</keyword>
<sequence length="70" mass="7519">MEKAGDGAWRSPGAARGECGPSDEALVVPPPRPCQIAVVVGRWERYVDRGGTEGKGDAMQELQWELAPLN</sequence>
<evidence type="ECO:0000256" key="1">
    <source>
        <dbReference type="SAM" id="MobiDB-lite"/>
    </source>
</evidence>
<organism evidence="2 3">
    <name type="scientific">Oryza meyeriana var. granulata</name>
    <dbReference type="NCBI Taxonomy" id="110450"/>
    <lineage>
        <taxon>Eukaryota</taxon>
        <taxon>Viridiplantae</taxon>
        <taxon>Streptophyta</taxon>
        <taxon>Embryophyta</taxon>
        <taxon>Tracheophyta</taxon>
        <taxon>Spermatophyta</taxon>
        <taxon>Magnoliopsida</taxon>
        <taxon>Liliopsida</taxon>
        <taxon>Poales</taxon>
        <taxon>Poaceae</taxon>
        <taxon>BOP clade</taxon>
        <taxon>Oryzoideae</taxon>
        <taxon>Oryzeae</taxon>
        <taxon>Oryzinae</taxon>
        <taxon>Oryza</taxon>
        <taxon>Oryza meyeriana</taxon>
    </lineage>
</organism>
<reference evidence="2 3" key="1">
    <citation type="submission" date="2019-11" db="EMBL/GenBank/DDBJ databases">
        <title>Whole genome sequence of Oryza granulata.</title>
        <authorList>
            <person name="Li W."/>
        </authorList>
    </citation>
    <scope>NUCLEOTIDE SEQUENCE [LARGE SCALE GENOMIC DNA]</scope>
    <source>
        <strain evidence="3">cv. Menghai</strain>
        <tissue evidence="2">Leaf</tissue>
    </source>
</reference>
<comment type="caution">
    <text evidence="2">The sequence shown here is derived from an EMBL/GenBank/DDBJ whole genome shotgun (WGS) entry which is preliminary data.</text>
</comment>
<evidence type="ECO:0000313" key="2">
    <source>
        <dbReference type="EMBL" id="KAF0912410.1"/>
    </source>
</evidence>
<dbReference type="EMBL" id="SPHZ02000006">
    <property type="protein sequence ID" value="KAF0912410.1"/>
    <property type="molecule type" value="Genomic_DNA"/>
</dbReference>
<dbReference type="AlphaFoldDB" id="A0A6G1DIV4"/>
<feature type="region of interest" description="Disordered" evidence="1">
    <location>
        <begin position="1"/>
        <end position="26"/>
    </location>
</feature>
<gene>
    <name evidence="2" type="ORF">E2562_014055</name>
</gene>
<proteinExistence type="predicted"/>